<accession>A0A0E9RTZ5</accession>
<reference evidence="1" key="2">
    <citation type="journal article" date="2015" name="Fish Shellfish Immunol.">
        <title>Early steps in the European eel (Anguilla anguilla)-Vibrio vulnificus interaction in the gills: Role of the RtxA13 toxin.</title>
        <authorList>
            <person name="Callol A."/>
            <person name="Pajuelo D."/>
            <person name="Ebbesson L."/>
            <person name="Teles M."/>
            <person name="MacKenzie S."/>
            <person name="Amaro C."/>
        </authorList>
    </citation>
    <scope>NUCLEOTIDE SEQUENCE</scope>
</reference>
<dbReference type="AlphaFoldDB" id="A0A0E9RTZ5"/>
<sequence length="37" mass="4389">MSTYLTYLIVSVNYADWYHFSSSLEPEMLFSQFSIMS</sequence>
<reference evidence="1" key="1">
    <citation type="submission" date="2014-11" db="EMBL/GenBank/DDBJ databases">
        <authorList>
            <person name="Amaro Gonzalez C."/>
        </authorList>
    </citation>
    <scope>NUCLEOTIDE SEQUENCE</scope>
</reference>
<organism evidence="1">
    <name type="scientific">Anguilla anguilla</name>
    <name type="common">European freshwater eel</name>
    <name type="synonym">Muraena anguilla</name>
    <dbReference type="NCBI Taxonomy" id="7936"/>
    <lineage>
        <taxon>Eukaryota</taxon>
        <taxon>Metazoa</taxon>
        <taxon>Chordata</taxon>
        <taxon>Craniata</taxon>
        <taxon>Vertebrata</taxon>
        <taxon>Euteleostomi</taxon>
        <taxon>Actinopterygii</taxon>
        <taxon>Neopterygii</taxon>
        <taxon>Teleostei</taxon>
        <taxon>Anguilliformes</taxon>
        <taxon>Anguillidae</taxon>
        <taxon>Anguilla</taxon>
    </lineage>
</organism>
<proteinExistence type="predicted"/>
<dbReference type="EMBL" id="GBXM01076844">
    <property type="protein sequence ID" value="JAH31733.1"/>
    <property type="molecule type" value="Transcribed_RNA"/>
</dbReference>
<protein>
    <submittedName>
        <fullName evidence="1">Uncharacterized protein</fullName>
    </submittedName>
</protein>
<name>A0A0E9RTZ5_ANGAN</name>
<evidence type="ECO:0000313" key="1">
    <source>
        <dbReference type="EMBL" id="JAH31733.1"/>
    </source>
</evidence>